<evidence type="ECO:0008006" key="2">
    <source>
        <dbReference type="Google" id="ProtNLM"/>
    </source>
</evidence>
<gene>
    <name evidence="1" type="ORF">S01H1_54889</name>
</gene>
<sequence length="245" mass="27349">MNAFMKKYWRLFLITGLFLLTVAVIGLHYRSQVETAGGYVVIDTQLSGESQYARYVRTTTNLSGQQELNDFPRAIADWYGQDYDTSGMKEFLEADVLIIRSYSRTEFSQPVILLILQSANLSSFHPPNVCYSGLGYLVDSVQDDHVVIKDQAWVGQTGNQEPGEMPTTLPARVRQELEFEPYQGQIPVKRFTASKLNEDGEVIERILVLFAVIKDIAITTDEIGLIRVSALIPLSGGYNDALAAA</sequence>
<organism evidence="1">
    <name type="scientific">marine sediment metagenome</name>
    <dbReference type="NCBI Taxonomy" id="412755"/>
    <lineage>
        <taxon>unclassified sequences</taxon>
        <taxon>metagenomes</taxon>
        <taxon>ecological metagenomes</taxon>
    </lineage>
</organism>
<evidence type="ECO:0000313" key="1">
    <source>
        <dbReference type="EMBL" id="GAG20843.1"/>
    </source>
</evidence>
<proteinExistence type="predicted"/>
<reference evidence="1" key="1">
    <citation type="journal article" date="2014" name="Front. Microbiol.">
        <title>High frequency of phylogenetically diverse reductive dehalogenase-homologous genes in deep subseafloor sedimentary metagenomes.</title>
        <authorList>
            <person name="Kawai M."/>
            <person name="Futagami T."/>
            <person name="Toyoda A."/>
            <person name="Takaki Y."/>
            <person name="Nishi S."/>
            <person name="Hori S."/>
            <person name="Arai W."/>
            <person name="Tsubouchi T."/>
            <person name="Morono Y."/>
            <person name="Uchiyama I."/>
            <person name="Ito T."/>
            <person name="Fujiyama A."/>
            <person name="Inagaki F."/>
            <person name="Takami H."/>
        </authorList>
    </citation>
    <scope>NUCLEOTIDE SEQUENCE</scope>
    <source>
        <strain evidence="1">Expedition CK06-06</strain>
    </source>
</reference>
<protein>
    <recommendedName>
        <fullName evidence="2">Methanolan biosynthesis EpsI domain-containing protein</fullName>
    </recommendedName>
</protein>
<dbReference type="EMBL" id="BARS01035642">
    <property type="protein sequence ID" value="GAG20843.1"/>
    <property type="molecule type" value="Genomic_DNA"/>
</dbReference>
<feature type="non-terminal residue" evidence="1">
    <location>
        <position position="245"/>
    </location>
</feature>
<name>X0W8A7_9ZZZZ</name>
<dbReference type="AlphaFoldDB" id="X0W8A7"/>
<comment type="caution">
    <text evidence="1">The sequence shown here is derived from an EMBL/GenBank/DDBJ whole genome shotgun (WGS) entry which is preliminary data.</text>
</comment>
<accession>X0W8A7</accession>